<evidence type="ECO:0000256" key="1">
    <source>
        <dbReference type="ARBA" id="ARBA00022801"/>
    </source>
</evidence>
<dbReference type="SUPFAM" id="SSF53474">
    <property type="entry name" value="alpha/beta-Hydrolases"/>
    <property type="match status" value="1"/>
</dbReference>
<protein>
    <recommendedName>
        <fullName evidence="2">Alpha/beta hydrolase fold-3 domain-containing protein</fullName>
    </recommendedName>
</protein>
<dbReference type="PANTHER" id="PTHR48081">
    <property type="entry name" value="AB HYDROLASE SUPERFAMILY PROTEIN C4A8.06C"/>
    <property type="match status" value="1"/>
</dbReference>
<keyword evidence="4" id="KW-1185">Reference proteome</keyword>
<proteinExistence type="predicted"/>
<organism evidence="3 4">
    <name type="scientific">Rhodotorula paludigena</name>
    <dbReference type="NCBI Taxonomy" id="86838"/>
    <lineage>
        <taxon>Eukaryota</taxon>
        <taxon>Fungi</taxon>
        <taxon>Dikarya</taxon>
        <taxon>Basidiomycota</taxon>
        <taxon>Pucciniomycotina</taxon>
        <taxon>Microbotryomycetes</taxon>
        <taxon>Sporidiobolales</taxon>
        <taxon>Sporidiobolaceae</taxon>
        <taxon>Rhodotorula</taxon>
    </lineage>
</organism>
<dbReference type="Gene3D" id="3.40.50.1820">
    <property type="entry name" value="alpha/beta hydrolase"/>
    <property type="match status" value="1"/>
</dbReference>
<reference evidence="3 4" key="1">
    <citation type="submission" date="2021-12" db="EMBL/GenBank/DDBJ databases">
        <title>High titer production of polyol ester of fatty acids by Rhodotorula paludigena BS15 towards product separation-free biomass refinery.</title>
        <authorList>
            <person name="Mano J."/>
            <person name="Ono H."/>
            <person name="Tanaka T."/>
            <person name="Naito K."/>
            <person name="Sushida H."/>
            <person name="Ike M."/>
            <person name="Tokuyasu K."/>
            <person name="Kitaoka M."/>
        </authorList>
    </citation>
    <scope>NUCLEOTIDE SEQUENCE [LARGE SCALE GENOMIC DNA]</scope>
    <source>
        <strain evidence="3 4">BS15</strain>
    </source>
</reference>
<dbReference type="InterPro" id="IPR029058">
    <property type="entry name" value="AB_hydrolase_fold"/>
</dbReference>
<gene>
    <name evidence="3" type="ORF">Rhopal_007868-T1</name>
</gene>
<dbReference type="InterPro" id="IPR013094">
    <property type="entry name" value="AB_hydrolase_3"/>
</dbReference>
<dbReference type="GO" id="GO:0016787">
    <property type="term" value="F:hydrolase activity"/>
    <property type="evidence" value="ECO:0007669"/>
    <property type="project" value="UniProtKB-KW"/>
</dbReference>
<name>A0AAV5GQU6_9BASI</name>
<feature type="domain" description="Alpha/beta hydrolase fold-3" evidence="2">
    <location>
        <begin position="155"/>
        <end position="371"/>
    </location>
</feature>
<evidence type="ECO:0000259" key="2">
    <source>
        <dbReference type="Pfam" id="PF07859"/>
    </source>
</evidence>
<keyword evidence="1" id="KW-0378">Hydrolase</keyword>
<dbReference type="Proteomes" id="UP001342314">
    <property type="component" value="Unassembled WGS sequence"/>
</dbReference>
<dbReference type="PANTHER" id="PTHR48081:SF26">
    <property type="entry name" value="ALPHA_BETA HYDROLASE FOLD-3 DOMAIN-CONTAINING PROTEIN"/>
    <property type="match status" value="1"/>
</dbReference>
<dbReference type="EMBL" id="BQKY01000018">
    <property type="protein sequence ID" value="GJN94776.1"/>
    <property type="molecule type" value="Genomic_DNA"/>
</dbReference>
<accession>A0AAV5GQU6</accession>
<dbReference type="AlphaFoldDB" id="A0AAV5GQU6"/>
<dbReference type="InterPro" id="IPR050300">
    <property type="entry name" value="GDXG_lipolytic_enzyme"/>
</dbReference>
<dbReference type="Pfam" id="PF07859">
    <property type="entry name" value="Abhydrolase_3"/>
    <property type="match status" value="1"/>
</dbReference>
<evidence type="ECO:0000313" key="4">
    <source>
        <dbReference type="Proteomes" id="UP001342314"/>
    </source>
</evidence>
<evidence type="ECO:0000313" key="3">
    <source>
        <dbReference type="EMBL" id="GJN94776.1"/>
    </source>
</evidence>
<comment type="caution">
    <text evidence="3">The sequence shown here is derived from an EMBL/GenBank/DDBJ whole genome shotgun (WGS) entry which is preliminary data.</text>
</comment>
<sequence>MAEQDSQPDSLATRLAGTSGLLYAAIKGTFGHLLLGAAAPTWPVQLSALTAVIRHRQSKAIRARLGKPAPPEDEIMRLSTEQREAVERLLATEGDKLKEGVVKEIEFRVTKRGLGGVLEELDGEETGDRVLKAEWLAHDSLLTGERSARDNLVLLSLHGGAHVRLSTKTHRPLHVLLSKETRCRVFALDYRLSPQVRFPSSLLDAVSAYFYLTEECKIPASQIIVEGDSAGGNLAVALMMYLRDSNLPQVGGAVLLSPWLDLSTSFESWELNKKTDYLSIDNPNDPLHPPRLFLTTPSQPPSHYTSLLAHPYVSPALAPLSTLSSLPPLLVHSGGLETLADEITVFVRRARRAGSERITHQIWTDGPHVFQALLRPAGEHAAAQAGAWIEQQELSSGCRSERAGWAEHVDELLRAERSARMERCGPIPSKDPLPPTWTYERTVERVGQVLVKPGAVDAAVSAALEAGEVEGSDAEVEVFRPVRAAAKSWWRWW</sequence>